<evidence type="ECO:0000313" key="1">
    <source>
        <dbReference type="EMBL" id="ELU40370.1"/>
    </source>
</evidence>
<comment type="caution">
    <text evidence="1">The sequence shown here is derived from an EMBL/GenBank/DDBJ whole genome shotgun (WGS) entry which is preliminary data.</text>
</comment>
<sequence length="50" mass="5075">MVLMRRPLEVLRILTGGMPPGVEMVGVVGGGDARDLSARIGGGGAKPGSW</sequence>
<protein>
    <submittedName>
        <fullName evidence="1">Uncharacterized protein</fullName>
    </submittedName>
</protein>
<gene>
    <name evidence="1" type="ORF">AG1IA_05600</name>
</gene>
<dbReference type="HOGENOM" id="CLU_3126049_0_0_1"/>
<keyword evidence="2" id="KW-1185">Reference proteome</keyword>
<accession>L8WQU9</accession>
<reference evidence="1 2" key="1">
    <citation type="journal article" date="2013" name="Nat. Commun.">
        <title>The evolution and pathogenic mechanisms of the rice sheath blight pathogen.</title>
        <authorList>
            <person name="Zheng A."/>
            <person name="Lin R."/>
            <person name="Xu L."/>
            <person name="Qin P."/>
            <person name="Tang C."/>
            <person name="Ai P."/>
            <person name="Zhang D."/>
            <person name="Liu Y."/>
            <person name="Sun Z."/>
            <person name="Feng H."/>
            <person name="Wang Y."/>
            <person name="Chen Y."/>
            <person name="Liang X."/>
            <person name="Fu R."/>
            <person name="Li Q."/>
            <person name="Zhang J."/>
            <person name="Yu X."/>
            <person name="Xie Z."/>
            <person name="Ding L."/>
            <person name="Guan P."/>
            <person name="Tang J."/>
            <person name="Liang Y."/>
            <person name="Wang S."/>
            <person name="Deng Q."/>
            <person name="Li S."/>
            <person name="Zhu J."/>
            <person name="Wang L."/>
            <person name="Liu H."/>
            <person name="Li P."/>
        </authorList>
    </citation>
    <scope>NUCLEOTIDE SEQUENCE [LARGE SCALE GENOMIC DNA]</scope>
    <source>
        <strain evidence="2">AG-1 IA</strain>
    </source>
</reference>
<dbReference type="EMBL" id="AFRT01001440">
    <property type="protein sequence ID" value="ELU40370.1"/>
    <property type="molecule type" value="Genomic_DNA"/>
</dbReference>
<evidence type="ECO:0000313" key="2">
    <source>
        <dbReference type="Proteomes" id="UP000011668"/>
    </source>
</evidence>
<dbReference type="AlphaFoldDB" id="L8WQU9"/>
<organism evidence="1 2">
    <name type="scientific">Thanatephorus cucumeris (strain AG1-IA)</name>
    <name type="common">Rice sheath blight fungus</name>
    <name type="synonym">Rhizoctonia solani</name>
    <dbReference type="NCBI Taxonomy" id="983506"/>
    <lineage>
        <taxon>Eukaryota</taxon>
        <taxon>Fungi</taxon>
        <taxon>Dikarya</taxon>
        <taxon>Basidiomycota</taxon>
        <taxon>Agaricomycotina</taxon>
        <taxon>Agaricomycetes</taxon>
        <taxon>Cantharellales</taxon>
        <taxon>Ceratobasidiaceae</taxon>
        <taxon>Rhizoctonia</taxon>
        <taxon>Rhizoctonia solani AG-1</taxon>
    </lineage>
</organism>
<proteinExistence type="predicted"/>
<name>L8WQU9_THACA</name>
<dbReference type="Proteomes" id="UP000011668">
    <property type="component" value="Unassembled WGS sequence"/>
</dbReference>